<organism evidence="1 2">
    <name type="scientific">Dasania phycosphaerae</name>
    <dbReference type="NCBI Taxonomy" id="2950436"/>
    <lineage>
        <taxon>Bacteria</taxon>
        <taxon>Pseudomonadati</taxon>
        <taxon>Pseudomonadota</taxon>
        <taxon>Gammaproteobacteria</taxon>
        <taxon>Cellvibrionales</taxon>
        <taxon>Spongiibacteraceae</taxon>
        <taxon>Dasania</taxon>
    </lineage>
</organism>
<evidence type="ECO:0008006" key="3">
    <source>
        <dbReference type="Google" id="ProtNLM"/>
    </source>
</evidence>
<keyword evidence="2" id="KW-1185">Reference proteome</keyword>
<evidence type="ECO:0000313" key="2">
    <source>
        <dbReference type="Proteomes" id="UP001069090"/>
    </source>
</evidence>
<dbReference type="Proteomes" id="UP001069090">
    <property type="component" value="Unassembled WGS sequence"/>
</dbReference>
<dbReference type="EMBL" id="JAPTGG010000018">
    <property type="protein sequence ID" value="MCZ0866874.1"/>
    <property type="molecule type" value="Genomic_DNA"/>
</dbReference>
<sequence>MNLYTFIKIFLAGLLFNFSFTPHGHSNPDENLKTIYVVADHWPTYTEAQGKGLYFEVIRRIYEPLGYTIKPQIIPFRRAISYINLAKTDIFLADDNLRYLAKLDIYNTAKILQPLMPLNQSLVTAIYWKNKRSD</sequence>
<evidence type="ECO:0000313" key="1">
    <source>
        <dbReference type="EMBL" id="MCZ0866874.1"/>
    </source>
</evidence>
<accession>A0A9J6RR98</accession>
<protein>
    <recommendedName>
        <fullName evidence="3">Solute-binding protein family 3/N-terminal domain-containing protein</fullName>
    </recommendedName>
</protein>
<proteinExistence type="predicted"/>
<comment type="caution">
    <text evidence="1">The sequence shown here is derived from an EMBL/GenBank/DDBJ whole genome shotgun (WGS) entry which is preliminary data.</text>
</comment>
<dbReference type="SUPFAM" id="SSF53850">
    <property type="entry name" value="Periplasmic binding protein-like II"/>
    <property type="match status" value="1"/>
</dbReference>
<reference evidence="1 2" key="1">
    <citation type="submission" date="2022-12" db="EMBL/GenBank/DDBJ databases">
        <title>Dasania phycosphaerae sp. nov., isolated from particulate material of the south coast of Korea.</title>
        <authorList>
            <person name="Jiang Y."/>
        </authorList>
    </citation>
    <scope>NUCLEOTIDE SEQUENCE [LARGE SCALE GENOMIC DNA]</scope>
    <source>
        <strain evidence="1 2">GY-19</strain>
    </source>
</reference>
<dbReference type="AlphaFoldDB" id="A0A9J6RR98"/>
<dbReference type="RefSeq" id="WP_258332825.1">
    <property type="nucleotide sequence ID" value="NZ_JAPTGG010000018.1"/>
</dbReference>
<name>A0A9J6RR98_9GAMM</name>
<gene>
    <name evidence="1" type="ORF">O0V09_16825</name>
</gene>